<proteinExistence type="predicted"/>
<name>A0ABN3GTT4_9PSEU</name>
<organism evidence="3 4">
    <name type="scientific">Saccharopolyspora halophila</name>
    <dbReference type="NCBI Taxonomy" id="405551"/>
    <lineage>
        <taxon>Bacteria</taxon>
        <taxon>Bacillati</taxon>
        <taxon>Actinomycetota</taxon>
        <taxon>Actinomycetes</taxon>
        <taxon>Pseudonocardiales</taxon>
        <taxon>Pseudonocardiaceae</taxon>
        <taxon>Saccharopolyspora</taxon>
    </lineage>
</organism>
<sequence>MPVLLLLLIAGVAEIAVLVALGNALGVLPTIGLLVAAAALGVWLLRREGRRTLREFTEAARLRRPADKEVSDGMLLAAAGVLIIVPGFISGVAGLLLLLPPVRAVVRKRMMRAAEKRSKQMQDRLWMHQQRMRGAQSGRPRDFVDGEVVTVDEDPPAPGTGPTVLPPRSVQAERLDEPPRH</sequence>
<dbReference type="PANTHER" id="PTHR35335:SF1">
    <property type="entry name" value="UPF0716 PROTEIN FXSA"/>
    <property type="match status" value="1"/>
</dbReference>
<dbReference type="InterPro" id="IPR007313">
    <property type="entry name" value="FxsA"/>
</dbReference>
<reference evidence="3 4" key="1">
    <citation type="journal article" date="2019" name="Int. J. Syst. Evol. Microbiol.">
        <title>The Global Catalogue of Microorganisms (GCM) 10K type strain sequencing project: providing services to taxonomists for standard genome sequencing and annotation.</title>
        <authorList>
            <consortium name="The Broad Institute Genomics Platform"/>
            <consortium name="The Broad Institute Genome Sequencing Center for Infectious Disease"/>
            <person name="Wu L."/>
            <person name="Ma J."/>
        </authorList>
    </citation>
    <scope>NUCLEOTIDE SEQUENCE [LARGE SCALE GENOMIC DNA]</scope>
    <source>
        <strain evidence="3 4">JCM 16221</strain>
    </source>
</reference>
<keyword evidence="4" id="KW-1185">Reference proteome</keyword>
<feature type="compositionally biased region" description="Basic and acidic residues" evidence="1">
    <location>
        <begin position="171"/>
        <end position="181"/>
    </location>
</feature>
<comment type="caution">
    <text evidence="3">The sequence shown here is derived from an EMBL/GenBank/DDBJ whole genome shotgun (WGS) entry which is preliminary data.</text>
</comment>
<dbReference type="Proteomes" id="UP001501218">
    <property type="component" value="Unassembled WGS sequence"/>
</dbReference>
<evidence type="ECO:0000313" key="3">
    <source>
        <dbReference type="EMBL" id="GAA2359485.1"/>
    </source>
</evidence>
<dbReference type="EMBL" id="BAAARA010000021">
    <property type="protein sequence ID" value="GAA2359485.1"/>
    <property type="molecule type" value="Genomic_DNA"/>
</dbReference>
<evidence type="ECO:0000256" key="2">
    <source>
        <dbReference type="SAM" id="Phobius"/>
    </source>
</evidence>
<keyword evidence="2" id="KW-1133">Transmembrane helix</keyword>
<evidence type="ECO:0000256" key="1">
    <source>
        <dbReference type="SAM" id="MobiDB-lite"/>
    </source>
</evidence>
<dbReference type="Pfam" id="PF04186">
    <property type="entry name" value="FxsA"/>
    <property type="match status" value="1"/>
</dbReference>
<gene>
    <name evidence="3" type="ORF">GCM10009854_42760</name>
</gene>
<accession>A0ABN3GTT4</accession>
<evidence type="ECO:0000313" key="4">
    <source>
        <dbReference type="Proteomes" id="UP001501218"/>
    </source>
</evidence>
<keyword evidence="2" id="KW-0472">Membrane</keyword>
<feature type="transmembrane region" description="Helical" evidence="2">
    <location>
        <begin position="73"/>
        <end position="99"/>
    </location>
</feature>
<dbReference type="NCBIfam" id="NF008528">
    <property type="entry name" value="PRK11463.1-2"/>
    <property type="match status" value="1"/>
</dbReference>
<dbReference type="PANTHER" id="PTHR35335">
    <property type="entry name" value="UPF0716 PROTEIN FXSA"/>
    <property type="match status" value="1"/>
</dbReference>
<feature type="region of interest" description="Disordered" evidence="1">
    <location>
        <begin position="130"/>
        <end position="181"/>
    </location>
</feature>
<feature type="transmembrane region" description="Helical" evidence="2">
    <location>
        <begin position="25"/>
        <end position="45"/>
    </location>
</feature>
<protein>
    <submittedName>
        <fullName evidence="3">FxsA family protein</fullName>
    </submittedName>
</protein>
<keyword evidence="2" id="KW-0812">Transmembrane</keyword>